<evidence type="ECO:0000256" key="2">
    <source>
        <dbReference type="SAM" id="MobiDB-lite"/>
    </source>
</evidence>
<dbReference type="PANTHER" id="PTHR12558:SF13">
    <property type="entry name" value="CELL DIVISION CYCLE PROTEIN 27 HOMOLOG"/>
    <property type="match status" value="1"/>
</dbReference>
<feature type="repeat" description="TPR" evidence="1">
    <location>
        <begin position="489"/>
        <end position="522"/>
    </location>
</feature>
<dbReference type="EMBL" id="CP117411">
    <property type="protein sequence ID" value="WCT74810.1"/>
    <property type="molecule type" value="Genomic_DNA"/>
</dbReference>
<evidence type="ECO:0000256" key="1">
    <source>
        <dbReference type="PROSITE-ProRule" id="PRU00339"/>
    </source>
</evidence>
<feature type="repeat" description="TPR" evidence="1">
    <location>
        <begin position="379"/>
        <end position="412"/>
    </location>
</feature>
<dbReference type="Proteomes" id="UP001220395">
    <property type="component" value="Chromosome"/>
</dbReference>
<dbReference type="Pfam" id="PF13181">
    <property type="entry name" value="TPR_8"/>
    <property type="match status" value="1"/>
</dbReference>
<dbReference type="RefSeq" id="WP_273690164.1">
    <property type="nucleotide sequence ID" value="NZ_CP117411.1"/>
</dbReference>
<protein>
    <submittedName>
        <fullName evidence="4">Tetratricopeptide repeat protein</fullName>
    </submittedName>
</protein>
<feature type="region of interest" description="Disordered" evidence="2">
    <location>
        <begin position="166"/>
        <end position="186"/>
    </location>
</feature>
<dbReference type="InterPro" id="IPR011990">
    <property type="entry name" value="TPR-like_helical_dom_sf"/>
</dbReference>
<accession>A0ABY7TNK2</accession>
<dbReference type="SMART" id="SM00028">
    <property type="entry name" value="TPR"/>
    <property type="match status" value="5"/>
</dbReference>
<dbReference type="InterPro" id="IPR019734">
    <property type="entry name" value="TPR_rpt"/>
</dbReference>
<proteinExistence type="predicted"/>
<reference evidence="4 5" key="1">
    <citation type="submission" date="2023-02" db="EMBL/GenBank/DDBJ databases">
        <title>Genome sequence of Sphingomonas naphthae.</title>
        <authorList>
            <person name="Kim S."/>
            <person name="Heo J."/>
            <person name="Kwon S.-W."/>
        </authorList>
    </citation>
    <scope>NUCLEOTIDE SEQUENCE [LARGE SCALE GENOMIC DNA]</scope>
    <source>
        <strain evidence="4 5">KACC 18716</strain>
    </source>
</reference>
<dbReference type="Gene3D" id="1.25.40.10">
    <property type="entry name" value="Tetratricopeptide repeat domain"/>
    <property type="match status" value="1"/>
</dbReference>
<dbReference type="PANTHER" id="PTHR12558">
    <property type="entry name" value="CELL DIVISION CYCLE 16,23,27"/>
    <property type="match status" value="1"/>
</dbReference>
<sequence length="576" mass="60491">MPVKSLTIAMALVVPGLMAPAQAANATVDASSVAASAYVRARAADVRGELQASAAGYAAALAMAPGEEDIALRAYRAAIAAGDKALALRALKTLDAAGKMPADGRVLILADAVTNRDWVTANVAANLLEKEVFSLVLPVVRAWIVYGSKQGDPLALLGPLPAVPDPSSLSENPKAAPTNVVPAQQTPTPYAPEHRAAMLLAMGKLDEGVALVRELQAAGLPVRIRLLAASALARKGRRDEALALVAGDEPAMAAARARIAAGQALLPPTYTAADGIADLLARMAADVNRQRVTPVSIALARIATFAAPANAITWLTASEVLNQAGRPQAALAALGNVRPDDVFADTVAALRLRLMVATDDKAGALATAQARVVQRQATTDDWLSLGDLYSELERHREAADAYTKALGLAEGQGRQGDDLWPILLLQGGALDRAGDWAGGKAALSRALALAPEQAVVLNYLGYAQLEKRENVTEARKMVERASALRPDDPSITDSLGWSYYLTGDLPRAIDALEKAAKGDPAQSTINEHLGDAYWRAGRRYEARYSWHAALIVAEEASAKRLREKIDTGLTTQTAAP</sequence>
<feature type="signal peptide" evidence="3">
    <location>
        <begin position="1"/>
        <end position="23"/>
    </location>
</feature>
<evidence type="ECO:0000313" key="4">
    <source>
        <dbReference type="EMBL" id="WCT74810.1"/>
    </source>
</evidence>
<dbReference type="SUPFAM" id="SSF48452">
    <property type="entry name" value="TPR-like"/>
    <property type="match status" value="2"/>
</dbReference>
<gene>
    <name evidence="4" type="ORF">PQ455_06210</name>
</gene>
<keyword evidence="1" id="KW-0802">TPR repeat</keyword>
<keyword evidence="5" id="KW-1185">Reference proteome</keyword>
<evidence type="ECO:0000256" key="3">
    <source>
        <dbReference type="SAM" id="SignalP"/>
    </source>
</evidence>
<dbReference type="Pfam" id="PF13432">
    <property type="entry name" value="TPR_16"/>
    <property type="match status" value="1"/>
</dbReference>
<evidence type="ECO:0000313" key="5">
    <source>
        <dbReference type="Proteomes" id="UP001220395"/>
    </source>
</evidence>
<name>A0ABY7TNK2_9SPHN</name>
<feature type="chain" id="PRO_5047351947" evidence="3">
    <location>
        <begin position="24"/>
        <end position="576"/>
    </location>
</feature>
<keyword evidence="3" id="KW-0732">Signal</keyword>
<organism evidence="4 5">
    <name type="scientific">Sphingomonas naphthae</name>
    <dbReference type="NCBI Taxonomy" id="1813468"/>
    <lineage>
        <taxon>Bacteria</taxon>
        <taxon>Pseudomonadati</taxon>
        <taxon>Pseudomonadota</taxon>
        <taxon>Alphaproteobacteria</taxon>
        <taxon>Sphingomonadales</taxon>
        <taxon>Sphingomonadaceae</taxon>
        <taxon>Sphingomonas</taxon>
    </lineage>
</organism>
<dbReference type="PROSITE" id="PS50005">
    <property type="entry name" value="TPR"/>
    <property type="match status" value="2"/>
</dbReference>